<feature type="repeat" description="PPR" evidence="3">
    <location>
        <begin position="454"/>
        <end position="488"/>
    </location>
</feature>
<feature type="repeat" description="PPR" evidence="3">
    <location>
        <begin position="419"/>
        <end position="453"/>
    </location>
</feature>
<dbReference type="AlphaFoldDB" id="A0A565APC0"/>
<evidence type="ECO:0000313" key="4">
    <source>
        <dbReference type="EMBL" id="VVA91267.1"/>
    </source>
</evidence>
<proteinExistence type="inferred from homology"/>
<dbReference type="InterPro" id="IPR002885">
    <property type="entry name" value="PPR_rpt"/>
</dbReference>
<comment type="similarity">
    <text evidence="1">Belongs to the PPR family. P subfamily.</text>
</comment>
<dbReference type="PANTHER" id="PTHR46128">
    <property type="entry name" value="MITOCHONDRIAL GROUP I INTRON SPLICING FACTOR CCM1"/>
    <property type="match status" value="1"/>
</dbReference>
<dbReference type="Pfam" id="PF01535">
    <property type="entry name" value="PPR"/>
    <property type="match status" value="4"/>
</dbReference>
<feature type="repeat" description="PPR" evidence="3">
    <location>
        <begin position="321"/>
        <end position="355"/>
    </location>
</feature>
<reference evidence="4" key="1">
    <citation type="submission" date="2019-07" db="EMBL/GenBank/DDBJ databases">
        <authorList>
            <person name="Dittberner H."/>
        </authorList>
    </citation>
    <scope>NUCLEOTIDE SEQUENCE [LARGE SCALE GENOMIC DNA]</scope>
</reference>
<dbReference type="PROSITE" id="PS51375">
    <property type="entry name" value="PPR"/>
    <property type="match status" value="8"/>
</dbReference>
<protein>
    <recommendedName>
        <fullName evidence="6">Pentacotripeptide-repeat region of PRORP domain-containing protein</fullName>
    </recommendedName>
</protein>
<name>A0A565APC0_9BRAS</name>
<feature type="repeat" description="PPR" evidence="3">
    <location>
        <begin position="120"/>
        <end position="154"/>
    </location>
</feature>
<comment type="caution">
    <text evidence="4">The sequence shown here is derived from an EMBL/GenBank/DDBJ whole genome shotgun (WGS) entry which is preliminary data.</text>
</comment>
<dbReference type="InterPro" id="IPR011990">
    <property type="entry name" value="TPR-like_helical_dom_sf"/>
</dbReference>
<dbReference type="Proteomes" id="UP000489600">
    <property type="component" value="Unassembled WGS sequence"/>
</dbReference>
<feature type="repeat" description="PPR" evidence="3">
    <location>
        <begin position="356"/>
        <end position="390"/>
    </location>
</feature>
<dbReference type="NCBIfam" id="TIGR00756">
    <property type="entry name" value="PPR"/>
    <property type="match status" value="7"/>
</dbReference>
<gene>
    <name evidence="4" type="ORF">ANE_LOCUS1712</name>
</gene>
<evidence type="ECO:0000256" key="2">
    <source>
        <dbReference type="ARBA" id="ARBA00022737"/>
    </source>
</evidence>
<dbReference type="InterPro" id="IPR050872">
    <property type="entry name" value="PPR_P_subfamily"/>
</dbReference>
<keyword evidence="2" id="KW-0677">Repeat</keyword>
<dbReference type="OrthoDB" id="185373at2759"/>
<keyword evidence="5" id="KW-1185">Reference proteome</keyword>
<feature type="repeat" description="PPR" evidence="3">
    <location>
        <begin position="155"/>
        <end position="190"/>
    </location>
</feature>
<dbReference type="Pfam" id="PF13041">
    <property type="entry name" value="PPR_2"/>
    <property type="match status" value="4"/>
</dbReference>
<feature type="repeat" description="PPR" evidence="3">
    <location>
        <begin position="226"/>
        <end position="256"/>
    </location>
</feature>
<dbReference type="SUPFAM" id="SSF48452">
    <property type="entry name" value="TPR-like"/>
    <property type="match status" value="1"/>
</dbReference>
<evidence type="ECO:0000313" key="5">
    <source>
        <dbReference type="Proteomes" id="UP000489600"/>
    </source>
</evidence>
<feature type="repeat" description="PPR" evidence="3">
    <location>
        <begin position="191"/>
        <end position="225"/>
    </location>
</feature>
<dbReference type="PANTHER" id="PTHR46128:SF285">
    <property type="entry name" value="PENTATRICOPEPTIDE REPEAT-CONTAINING PROTEIN"/>
    <property type="match status" value="1"/>
</dbReference>
<evidence type="ECO:0000256" key="1">
    <source>
        <dbReference type="ARBA" id="ARBA00007626"/>
    </source>
</evidence>
<sequence length="510" mass="58250">MFDEAIGIFYKTKDAPPDIKAFNFLMNRMIASGENILAVSSFWQIARSVEGLDVDEHTYVLLVKAYRRVVCGLCNEMKIDAAEKVFLDMEKLLQCYCQMGKFSEAYDLFKEFRDMNISLDRVCYNVAMDALGKLGKVEEAIELFREMTGKGIAPDVVNYTTLIDGCCRLQSKCSVAFDLMIEMEETGKTPDIVIYNVLAGGLAWYGLAEEAFETLKLMEARGVEPTSVTHNLVIEGLIVAGKVDEAKAFYENMEHKSRDFDVSMVKSHCKAGRLDQAFERFIRLELPLSKNVYFTLFAEKDYISKAQELLERMWELGVEPKKSMYRTLIGAWCKVDNVRKVRQFFKDLVAKGIIPDVYTYTILINTYCRLNELKEAYALFKDMKRRGIKPDVVTYTVLLNSNPELDMKREMKALDVKPDVVYYTVLIDQQCKIGDMQEAERIFDEMIENGLKPDVKPYTALIVGCCRSGYVHKAVTLVKEMSKKRIEPTAASLSAVSYAILKAKRLRSRQ</sequence>
<organism evidence="4 5">
    <name type="scientific">Arabis nemorensis</name>
    <dbReference type="NCBI Taxonomy" id="586526"/>
    <lineage>
        <taxon>Eukaryota</taxon>
        <taxon>Viridiplantae</taxon>
        <taxon>Streptophyta</taxon>
        <taxon>Embryophyta</taxon>
        <taxon>Tracheophyta</taxon>
        <taxon>Spermatophyta</taxon>
        <taxon>Magnoliopsida</taxon>
        <taxon>eudicotyledons</taxon>
        <taxon>Gunneridae</taxon>
        <taxon>Pentapetalae</taxon>
        <taxon>rosids</taxon>
        <taxon>malvids</taxon>
        <taxon>Brassicales</taxon>
        <taxon>Brassicaceae</taxon>
        <taxon>Arabideae</taxon>
        <taxon>Arabis</taxon>
    </lineage>
</organism>
<dbReference type="EMBL" id="CABITT030000001">
    <property type="protein sequence ID" value="VVA91267.1"/>
    <property type="molecule type" value="Genomic_DNA"/>
</dbReference>
<evidence type="ECO:0008006" key="6">
    <source>
        <dbReference type="Google" id="ProtNLM"/>
    </source>
</evidence>
<dbReference type="Gene3D" id="1.25.40.10">
    <property type="entry name" value="Tetratricopeptide repeat domain"/>
    <property type="match status" value="4"/>
</dbReference>
<evidence type="ECO:0000256" key="3">
    <source>
        <dbReference type="PROSITE-ProRule" id="PRU00708"/>
    </source>
</evidence>
<accession>A0A565APC0</accession>